<sequence>AYWGAMLHVLDCQETREKEVTFAPPPPGRRSPRSRPLRPPRPPRGGAIGAAGAATGGAHNNGPGRARTHVIVGAKASMADPSGHADAPGVP</sequence>
<organism evidence="1 2">
    <name type="scientific">Ixodes persulcatus</name>
    <name type="common">Taiga tick</name>
    <dbReference type="NCBI Taxonomy" id="34615"/>
    <lineage>
        <taxon>Eukaryota</taxon>
        <taxon>Metazoa</taxon>
        <taxon>Ecdysozoa</taxon>
        <taxon>Arthropoda</taxon>
        <taxon>Chelicerata</taxon>
        <taxon>Arachnida</taxon>
        <taxon>Acari</taxon>
        <taxon>Parasitiformes</taxon>
        <taxon>Ixodida</taxon>
        <taxon>Ixodoidea</taxon>
        <taxon>Ixodidae</taxon>
        <taxon>Ixodinae</taxon>
        <taxon>Ixodes</taxon>
    </lineage>
</organism>
<protein>
    <submittedName>
        <fullName evidence="1">Uncharacterized protein</fullName>
    </submittedName>
</protein>
<evidence type="ECO:0000313" key="1">
    <source>
        <dbReference type="EMBL" id="KAG0423805.1"/>
    </source>
</evidence>
<proteinExistence type="predicted"/>
<dbReference type="Proteomes" id="UP000805193">
    <property type="component" value="Unassembled WGS sequence"/>
</dbReference>
<gene>
    <name evidence="1" type="ORF">HPB47_000415</name>
</gene>
<reference evidence="1 2" key="1">
    <citation type="journal article" date="2020" name="Cell">
        <title>Large-Scale Comparative Analyses of Tick Genomes Elucidate Their Genetic Diversity and Vector Capacities.</title>
        <authorList>
            <consortium name="Tick Genome and Microbiome Consortium (TIGMIC)"/>
            <person name="Jia N."/>
            <person name="Wang J."/>
            <person name="Shi W."/>
            <person name="Du L."/>
            <person name="Sun Y."/>
            <person name="Zhan W."/>
            <person name="Jiang J.F."/>
            <person name="Wang Q."/>
            <person name="Zhang B."/>
            <person name="Ji P."/>
            <person name="Bell-Sakyi L."/>
            <person name="Cui X.M."/>
            <person name="Yuan T.T."/>
            <person name="Jiang B.G."/>
            <person name="Yang W.F."/>
            <person name="Lam T.T."/>
            <person name="Chang Q.C."/>
            <person name="Ding S.J."/>
            <person name="Wang X.J."/>
            <person name="Zhu J.G."/>
            <person name="Ruan X.D."/>
            <person name="Zhao L."/>
            <person name="Wei J.T."/>
            <person name="Ye R.Z."/>
            <person name="Que T.C."/>
            <person name="Du C.H."/>
            <person name="Zhou Y.H."/>
            <person name="Cheng J.X."/>
            <person name="Dai P.F."/>
            <person name="Guo W.B."/>
            <person name="Han X.H."/>
            <person name="Huang E.J."/>
            <person name="Li L.F."/>
            <person name="Wei W."/>
            <person name="Gao Y.C."/>
            <person name="Liu J.Z."/>
            <person name="Shao H.Z."/>
            <person name="Wang X."/>
            <person name="Wang C.C."/>
            <person name="Yang T.C."/>
            <person name="Huo Q.B."/>
            <person name="Li W."/>
            <person name="Chen H.Y."/>
            <person name="Chen S.E."/>
            <person name="Zhou L.G."/>
            <person name="Ni X.B."/>
            <person name="Tian J.H."/>
            <person name="Sheng Y."/>
            <person name="Liu T."/>
            <person name="Pan Y.S."/>
            <person name="Xia L.Y."/>
            <person name="Li J."/>
            <person name="Zhao F."/>
            <person name="Cao W.C."/>
        </authorList>
    </citation>
    <scope>NUCLEOTIDE SEQUENCE [LARGE SCALE GENOMIC DNA]</scope>
    <source>
        <strain evidence="1">Iper-2018</strain>
    </source>
</reference>
<dbReference type="EMBL" id="JABSTQ010010053">
    <property type="protein sequence ID" value="KAG0423805.1"/>
    <property type="molecule type" value="Genomic_DNA"/>
</dbReference>
<comment type="caution">
    <text evidence="1">The sequence shown here is derived from an EMBL/GenBank/DDBJ whole genome shotgun (WGS) entry which is preliminary data.</text>
</comment>
<name>A0AC60PRT0_IXOPE</name>
<evidence type="ECO:0000313" key="2">
    <source>
        <dbReference type="Proteomes" id="UP000805193"/>
    </source>
</evidence>
<keyword evidence="2" id="KW-1185">Reference proteome</keyword>
<feature type="non-terminal residue" evidence="1">
    <location>
        <position position="1"/>
    </location>
</feature>
<accession>A0AC60PRT0</accession>